<gene>
    <name evidence="1" type="ORF">R1sor_013983</name>
</gene>
<dbReference type="EMBL" id="JBJQOH010000004">
    <property type="protein sequence ID" value="KAL3687674.1"/>
    <property type="molecule type" value="Genomic_DNA"/>
</dbReference>
<dbReference type="AlphaFoldDB" id="A0ABD3HB03"/>
<dbReference type="Proteomes" id="UP001633002">
    <property type="component" value="Unassembled WGS sequence"/>
</dbReference>
<evidence type="ECO:0000313" key="1">
    <source>
        <dbReference type="EMBL" id="KAL3687674.1"/>
    </source>
</evidence>
<evidence type="ECO:0008006" key="3">
    <source>
        <dbReference type="Google" id="ProtNLM"/>
    </source>
</evidence>
<accession>A0ABD3HB03</accession>
<protein>
    <recommendedName>
        <fullName evidence="3">G domain-containing protein</fullName>
    </recommendedName>
</protein>
<proteinExistence type="predicted"/>
<sequence length="294" mass="33710">MEVAPLEGKENLRMRADVTHEFNDFDFDFEGQDQIPKAVVLFGRMWEDKTNLANALIRGGVYESGAFKLKSQGDGNSLLVQTQSTKGWSVTDTIGGLSSAEAQTTSKFEAVEIVTKFLMNLRGEYSHIIYTHNALMASTTVDLLLWLAFEQIFAGAEEAYVVLYTGGDEKWLETHRSVQPDYLRPQTVLVTGISSKRILNERRPFEENSKGSVETLEKDLQEVFERRKRRYSRPFISDMDEEMLRQKAETLLISLAETIQSRLHPNFWMKVACKFSSFFPLVWLYDQIDLKHKG</sequence>
<evidence type="ECO:0000313" key="2">
    <source>
        <dbReference type="Proteomes" id="UP001633002"/>
    </source>
</evidence>
<reference evidence="1 2" key="1">
    <citation type="submission" date="2024-09" db="EMBL/GenBank/DDBJ databases">
        <title>Chromosome-scale assembly of Riccia sorocarpa.</title>
        <authorList>
            <person name="Paukszto L."/>
        </authorList>
    </citation>
    <scope>NUCLEOTIDE SEQUENCE [LARGE SCALE GENOMIC DNA]</scope>
    <source>
        <strain evidence="1">LP-2024</strain>
        <tissue evidence="1">Aerial parts of the thallus</tissue>
    </source>
</reference>
<comment type="caution">
    <text evidence="1">The sequence shown here is derived from an EMBL/GenBank/DDBJ whole genome shotgun (WGS) entry which is preliminary data.</text>
</comment>
<organism evidence="1 2">
    <name type="scientific">Riccia sorocarpa</name>
    <dbReference type="NCBI Taxonomy" id="122646"/>
    <lineage>
        <taxon>Eukaryota</taxon>
        <taxon>Viridiplantae</taxon>
        <taxon>Streptophyta</taxon>
        <taxon>Embryophyta</taxon>
        <taxon>Marchantiophyta</taxon>
        <taxon>Marchantiopsida</taxon>
        <taxon>Marchantiidae</taxon>
        <taxon>Marchantiales</taxon>
        <taxon>Ricciaceae</taxon>
        <taxon>Riccia</taxon>
    </lineage>
</organism>
<name>A0ABD3HB03_9MARC</name>
<keyword evidence="2" id="KW-1185">Reference proteome</keyword>